<keyword evidence="4" id="KW-1185">Reference proteome</keyword>
<keyword evidence="1" id="KW-0812">Transmembrane</keyword>
<evidence type="ECO:0000256" key="1">
    <source>
        <dbReference type="SAM" id="Phobius"/>
    </source>
</evidence>
<name>A0A853IDY1_9GAMM</name>
<dbReference type="InterPro" id="IPR033414">
    <property type="entry name" value="Sensor_dom"/>
</dbReference>
<dbReference type="Proteomes" id="UP000569732">
    <property type="component" value="Unassembled WGS sequence"/>
</dbReference>
<gene>
    <name evidence="3" type="ORF">H0A36_17020</name>
</gene>
<evidence type="ECO:0000313" key="3">
    <source>
        <dbReference type="EMBL" id="NYZ67717.1"/>
    </source>
</evidence>
<evidence type="ECO:0000313" key="4">
    <source>
        <dbReference type="Proteomes" id="UP000569732"/>
    </source>
</evidence>
<dbReference type="EMBL" id="JACCKB010000029">
    <property type="protein sequence ID" value="NYZ67717.1"/>
    <property type="molecule type" value="Genomic_DNA"/>
</dbReference>
<comment type="caution">
    <text evidence="3">The sequence shown here is derived from an EMBL/GenBank/DDBJ whole genome shotgun (WGS) entry which is preliminary data.</text>
</comment>
<keyword evidence="1" id="KW-1133">Transmembrane helix</keyword>
<dbReference type="Pfam" id="PF17149">
    <property type="entry name" value="CHASE5"/>
    <property type="match status" value="1"/>
</dbReference>
<organism evidence="3 4">
    <name type="scientific">Spartinivicinus marinus</name>
    <dbReference type="NCBI Taxonomy" id="2994442"/>
    <lineage>
        <taxon>Bacteria</taxon>
        <taxon>Pseudomonadati</taxon>
        <taxon>Pseudomonadota</taxon>
        <taxon>Gammaproteobacteria</taxon>
        <taxon>Oceanospirillales</taxon>
        <taxon>Zooshikellaceae</taxon>
        <taxon>Spartinivicinus</taxon>
    </lineage>
</organism>
<feature type="transmembrane region" description="Helical" evidence="1">
    <location>
        <begin position="154"/>
        <end position="177"/>
    </location>
</feature>
<protein>
    <recommendedName>
        <fullName evidence="2">Periplasmic sensor domain-containing protein</fullName>
    </recommendedName>
</protein>
<feature type="transmembrane region" description="Helical" evidence="1">
    <location>
        <begin position="17"/>
        <end position="39"/>
    </location>
</feature>
<dbReference type="AlphaFoldDB" id="A0A853IDY1"/>
<keyword evidence="1" id="KW-0472">Membrane</keyword>
<sequence>MAMIFSKYSNSPIARKFLFITIGVSTSIALIITISQLLYDYYHDIKRIENTLQQIKTTNVPSLAVSIWEVNDEQISIQTQSLLNIPEVDRVEVIQLNRKNISQGQTSAEDKNYIKIYTFKLTFKDTNKKETTPLGELKIHYNFKTVYSRLLKKLALIFFSNFAKTLIVSFTILFIFWKLVTKHIVSISEQLGQYEKTLDKKLTISLTHQEDLGEINELIMTINKLCSYVSTLKEHSKPPESTDAHVNEYQLLFGLEQNLATGLITAINEEFIKALKDLNELTTIVDKINKNGIKNENTSNYIQQLIESIEAYKHKYSQFSKLSKQIKLAYQHSTIDKQLYYKNDLIELCNNTSLFINKNDLIIDDQVVFSTNFAPLKISLQIIFSLIKDIDDPKLIQTRISKQSMNMNIMISYLLLHQPDDSDQALLNKLDFAINTIDTYIKNQLQGYFYRDLTGETTVNWVMVFPSQV</sequence>
<reference evidence="3 4" key="1">
    <citation type="submission" date="2020-07" db="EMBL/GenBank/DDBJ databases">
        <title>Endozoicomonas sp. nov., isolated from sediment.</title>
        <authorList>
            <person name="Gu T."/>
        </authorList>
    </citation>
    <scope>NUCLEOTIDE SEQUENCE [LARGE SCALE GENOMIC DNA]</scope>
    <source>
        <strain evidence="3 4">SM1973</strain>
    </source>
</reference>
<proteinExistence type="predicted"/>
<evidence type="ECO:0000259" key="2">
    <source>
        <dbReference type="Pfam" id="PF17149"/>
    </source>
</evidence>
<accession>A0A853IDY1</accession>
<feature type="domain" description="Periplasmic sensor" evidence="2">
    <location>
        <begin position="40"/>
        <end position="150"/>
    </location>
</feature>